<keyword evidence="3" id="KW-1185">Reference proteome</keyword>
<reference evidence="2 3" key="1">
    <citation type="submission" date="2018-05" db="EMBL/GenBank/DDBJ databases">
        <title>Draft genome of Methanospirillum lacunae Ki8-1.</title>
        <authorList>
            <person name="Dueholm M.S."/>
            <person name="Nielsen P.H."/>
            <person name="Bakmann L.F."/>
            <person name="Otzen D.E."/>
        </authorList>
    </citation>
    <scope>NUCLEOTIDE SEQUENCE [LARGE SCALE GENOMIC DNA]</scope>
    <source>
        <strain evidence="2 3">Ki8-1</strain>
    </source>
</reference>
<accession>A0A2V2N2B0</accession>
<dbReference type="RefSeq" id="WP_109968271.1">
    <property type="nucleotide sequence ID" value="NZ_CP176093.1"/>
</dbReference>
<dbReference type="InterPro" id="IPR001296">
    <property type="entry name" value="Glyco_trans_1"/>
</dbReference>
<evidence type="ECO:0000259" key="1">
    <source>
        <dbReference type="Pfam" id="PF00534"/>
    </source>
</evidence>
<dbReference type="AlphaFoldDB" id="A0A2V2N2B0"/>
<gene>
    <name evidence="2" type="ORF">DK846_07360</name>
</gene>
<evidence type="ECO:0000313" key="2">
    <source>
        <dbReference type="EMBL" id="PWR72760.1"/>
    </source>
</evidence>
<dbReference type="GO" id="GO:0016757">
    <property type="term" value="F:glycosyltransferase activity"/>
    <property type="evidence" value="ECO:0007669"/>
    <property type="project" value="InterPro"/>
</dbReference>
<dbReference type="SUPFAM" id="SSF53756">
    <property type="entry name" value="UDP-Glycosyltransferase/glycogen phosphorylase"/>
    <property type="match status" value="1"/>
</dbReference>
<evidence type="ECO:0000313" key="3">
    <source>
        <dbReference type="Proteomes" id="UP000245657"/>
    </source>
</evidence>
<dbReference type="Proteomes" id="UP000245657">
    <property type="component" value="Unassembled WGS sequence"/>
</dbReference>
<proteinExistence type="predicted"/>
<name>A0A2V2N2B0_9EURY</name>
<dbReference type="EMBL" id="QGMY01000006">
    <property type="protein sequence ID" value="PWR72760.1"/>
    <property type="molecule type" value="Genomic_DNA"/>
</dbReference>
<feature type="domain" description="Glycosyl transferase family 1" evidence="1">
    <location>
        <begin position="189"/>
        <end position="356"/>
    </location>
</feature>
<comment type="caution">
    <text evidence="2">The sequence shown here is derived from an EMBL/GenBank/DDBJ whole genome shotgun (WGS) entry which is preliminary data.</text>
</comment>
<dbReference type="OrthoDB" id="132546at2157"/>
<dbReference type="GeneID" id="97548539"/>
<dbReference type="Gene3D" id="3.40.50.2000">
    <property type="entry name" value="Glycogen Phosphorylase B"/>
    <property type="match status" value="2"/>
</dbReference>
<sequence length="384" mass="44267">MKIVFISTGLIEQDNYPHPNLGGQTQIWGLSKEFVKNGHDVIIIIADKTANITIVDGVKLIAINTGIKDEFFFGIVSQFIFSYKIIKHIIKLNPHVIISRFRYSGFFSSQLDIPCLFILASPDALEYTKKVNVKGGFFKKIFFYFNRFIESKVMANSDQIIVLNIFLKDYLSNFYSSNKVTFLPNAINPKEYSNKGDNNFILFAGRFDWNKRPEVVIKAYSQLNPKLRHKFRLLIVGRAWDNFYEKKINSLINSLKLTESVEIIPWLKKPELQQLMERCSVLVVPSLYEVFPNVILEAMASEKVVIASNIPGTQDIIINKVNGFLFSKEDIFELKKILHIVLSDTLLREKIGKNARYSIINKYSIDKIALEYLENIKKIPKKTM</sequence>
<dbReference type="PANTHER" id="PTHR12526:SF634">
    <property type="entry name" value="BLL3361 PROTEIN"/>
    <property type="match status" value="1"/>
</dbReference>
<dbReference type="Pfam" id="PF00534">
    <property type="entry name" value="Glycos_transf_1"/>
    <property type="match status" value="1"/>
</dbReference>
<dbReference type="CDD" id="cd03801">
    <property type="entry name" value="GT4_PimA-like"/>
    <property type="match status" value="1"/>
</dbReference>
<organism evidence="2 3">
    <name type="scientific">Methanospirillum lacunae</name>
    <dbReference type="NCBI Taxonomy" id="668570"/>
    <lineage>
        <taxon>Archaea</taxon>
        <taxon>Methanobacteriati</taxon>
        <taxon>Methanobacteriota</taxon>
        <taxon>Stenosarchaea group</taxon>
        <taxon>Methanomicrobia</taxon>
        <taxon>Methanomicrobiales</taxon>
        <taxon>Methanospirillaceae</taxon>
        <taxon>Methanospirillum</taxon>
    </lineage>
</organism>
<dbReference type="PANTHER" id="PTHR12526">
    <property type="entry name" value="GLYCOSYLTRANSFERASE"/>
    <property type="match status" value="1"/>
</dbReference>
<protein>
    <recommendedName>
        <fullName evidence="1">Glycosyl transferase family 1 domain-containing protein</fullName>
    </recommendedName>
</protein>